<comment type="similarity">
    <text evidence="3">Belongs to the 4-oxalocrotonate tautomerase family.</text>
</comment>
<reference evidence="10 11" key="1">
    <citation type="journal article" date="2018" name="Nat. Biotechnol.">
        <title>A standardized bacterial taxonomy based on genome phylogeny substantially revises the tree of life.</title>
        <authorList>
            <person name="Parks D.H."/>
            <person name="Chuvochina M."/>
            <person name="Waite D.W."/>
            <person name="Rinke C."/>
            <person name="Skarshewski A."/>
            <person name="Chaumeil P.A."/>
            <person name="Hugenholtz P."/>
        </authorList>
    </citation>
    <scope>NUCLEOTIDE SEQUENCE [LARGE SCALE GENOMIC DNA]</scope>
    <source>
        <strain evidence="10">UBA9049</strain>
    </source>
</reference>
<accession>A0A3B8W930</accession>
<dbReference type="GO" id="GO:0016853">
    <property type="term" value="F:isomerase activity"/>
    <property type="evidence" value="ECO:0007669"/>
    <property type="project" value="UniProtKB-KW"/>
</dbReference>
<dbReference type="PANTHER" id="PTHR35530:SF2">
    <property type="entry name" value="BSL4019 PROTEIN"/>
    <property type="match status" value="1"/>
</dbReference>
<comment type="subunit">
    <text evidence="4">Homohexamer.</text>
</comment>
<dbReference type="Proteomes" id="UP000261325">
    <property type="component" value="Unassembled WGS sequence"/>
</dbReference>
<dbReference type="InterPro" id="IPR004370">
    <property type="entry name" value="4-OT-like_dom"/>
</dbReference>
<evidence type="ECO:0000313" key="10">
    <source>
        <dbReference type="EMBL" id="HAC26444.1"/>
    </source>
</evidence>
<evidence type="ECO:0000259" key="9">
    <source>
        <dbReference type="Pfam" id="PF01361"/>
    </source>
</evidence>
<evidence type="ECO:0000313" key="11">
    <source>
        <dbReference type="Proteomes" id="UP000261325"/>
    </source>
</evidence>
<name>A0A3B8W930_MARNT</name>
<dbReference type="SUPFAM" id="SSF55331">
    <property type="entry name" value="Tautomerase/MIF"/>
    <property type="match status" value="1"/>
</dbReference>
<dbReference type="PANTHER" id="PTHR35530">
    <property type="entry name" value="TAUTOMERASE-RELATED"/>
    <property type="match status" value="1"/>
</dbReference>
<comment type="caution">
    <text evidence="10">The sequence shown here is derived from an EMBL/GenBank/DDBJ whole genome shotgun (WGS) entry which is preliminary data.</text>
</comment>
<proteinExistence type="inferred from homology"/>
<dbReference type="InterPro" id="IPR014347">
    <property type="entry name" value="Tautomerase/MIF_sf"/>
</dbReference>
<comment type="function">
    <text evidence="2">Catalyzes the ketonization of 2-hydroxymuconate stereoselectively to yield 2-oxo-3-hexenedioate.</text>
</comment>
<evidence type="ECO:0000256" key="7">
    <source>
        <dbReference type="ARBA" id="ARBA00023235"/>
    </source>
</evidence>
<sequence length="54" mass="5957">MWPGRTHEQKQKLAKAITDAMVEIGKTTPEATLIVFEDVDKSNWAQSGILASDV</sequence>
<evidence type="ECO:0000256" key="4">
    <source>
        <dbReference type="ARBA" id="ARBA00011643"/>
    </source>
</evidence>
<evidence type="ECO:0000256" key="8">
    <source>
        <dbReference type="ARBA" id="ARBA00029674"/>
    </source>
</evidence>
<evidence type="ECO:0000256" key="1">
    <source>
        <dbReference type="ARBA" id="ARBA00001379"/>
    </source>
</evidence>
<dbReference type="Pfam" id="PF01361">
    <property type="entry name" value="Tautomerase"/>
    <property type="match status" value="1"/>
</dbReference>
<gene>
    <name evidence="10" type="ORF">DCF82_01270</name>
</gene>
<evidence type="ECO:0000256" key="2">
    <source>
        <dbReference type="ARBA" id="ARBA00003024"/>
    </source>
</evidence>
<dbReference type="AlphaFoldDB" id="A0A3B8W930"/>
<evidence type="ECO:0000256" key="5">
    <source>
        <dbReference type="ARBA" id="ARBA00012667"/>
    </source>
</evidence>
<evidence type="ECO:0000256" key="6">
    <source>
        <dbReference type="ARBA" id="ARBA00015750"/>
    </source>
</evidence>
<dbReference type="Gene3D" id="3.30.429.10">
    <property type="entry name" value="Macrophage Migration Inhibitory Factor"/>
    <property type="match status" value="1"/>
</dbReference>
<feature type="domain" description="4-oxalocrotonate tautomerase-like" evidence="9">
    <location>
        <begin position="3"/>
        <end position="48"/>
    </location>
</feature>
<organism evidence="10 11">
    <name type="scientific">Marinobacter nauticus</name>
    <name type="common">Marinobacter hydrocarbonoclasticus</name>
    <name type="synonym">Marinobacter aquaeolei</name>
    <dbReference type="NCBI Taxonomy" id="2743"/>
    <lineage>
        <taxon>Bacteria</taxon>
        <taxon>Pseudomonadati</taxon>
        <taxon>Pseudomonadota</taxon>
        <taxon>Gammaproteobacteria</taxon>
        <taxon>Pseudomonadales</taxon>
        <taxon>Marinobacteraceae</taxon>
        <taxon>Marinobacter</taxon>
    </lineage>
</organism>
<keyword evidence="7" id="KW-0413">Isomerase</keyword>
<comment type="catalytic activity">
    <reaction evidence="1">
        <text>(2Z,4E)-2-hydroxyhexa-2,4-dienedioate = (3E)-2-oxohex-3-enedioate</text>
        <dbReference type="Rhea" id="RHEA:33431"/>
        <dbReference type="ChEBI" id="CHEBI:28080"/>
        <dbReference type="ChEBI" id="CHEBI:64908"/>
        <dbReference type="EC" id="5.3.2.6"/>
    </reaction>
</comment>
<dbReference type="EMBL" id="DLYI01000013">
    <property type="protein sequence ID" value="HAC26444.1"/>
    <property type="molecule type" value="Genomic_DNA"/>
</dbReference>
<evidence type="ECO:0000256" key="3">
    <source>
        <dbReference type="ARBA" id="ARBA00006723"/>
    </source>
</evidence>
<protein>
    <recommendedName>
        <fullName evidence="6">2-hydroxymuconate tautomerase</fullName>
        <ecNumber evidence="5">5.3.2.6</ecNumber>
    </recommendedName>
    <alternativeName>
        <fullName evidence="8">4-oxalocrotonate tautomerase</fullName>
    </alternativeName>
</protein>
<dbReference type="EC" id="5.3.2.6" evidence="5"/>